<evidence type="ECO:0000256" key="11">
    <source>
        <dbReference type="RuleBase" id="RU363034"/>
    </source>
</evidence>
<feature type="chain" id="PRO_5028006029" description="tryptase" evidence="12">
    <location>
        <begin position="20"/>
        <end position="409"/>
    </location>
</feature>
<evidence type="ECO:0000256" key="12">
    <source>
        <dbReference type="SAM" id="SignalP"/>
    </source>
</evidence>
<protein>
    <recommendedName>
        <fullName evidence="10">tryptase</fullName>
        <ecNumber evidence="10">3.4.21.59</ecNumber>
    </recommendedName>
</protein>
<dbReference type="CDD" id="cd00190">
    <property type="entry name" value="Tryp_SPc"/>
    <property type="match status" value="1"/>
</dbReference>
<dbReference type="PROSITE" id="PS00134">
    <property type="entry name" value="TRYPSIN_HIS"/>
    <property type="match status" value="1"/>
</dbReference>
<organism evidence="14 15">
    <name type="scientific">Pteropus vampyrus</name>
    <name type="common">Large flying fox</name>
    <dbReference type="NCBI Taxonomy" id="132908"/>
    <lineage>
        <taxon>Eukaryota</taxon>
        <taxon>Metazoa</taxon>
        <taxon>Chordata</taxon>
        <taxon>Craniata</taxon>
        <taxon>Vertebrata</taxon>
        <taxon>Euteleostomi</taxon>
        <taxon>Mammalia</taxon>
        <taxon>Eutheria</taxon>
        <taxon>Laurasiatheria</taxon>
        <taxon>Chiroptera</taxon>
        <taxon>Yinpterochiroptera</taxon>
        <taxon>Pteropodoidea</taxon>
        <taxon>Pteropodidae</taxon>
        <taxon>Pteropodinae</taxon>
        <taxon>Pteropus</taxon>
    </lineage>
</organism>
<dbReference type="EC" id="3.4.21.59" evidence="10"/>
<dbReference type="PANTHER" id="PTHR24253:SF144">
    <property type="entry name" value="CHYMOTRYPSIN-LIKE PROTEASE CTRL-1-RELATED"/>
    <property type="match status" value="1"/>
</dbReference>
<dbReference type="InterPro" id="IPR009003">
    <property type="entry name" value="Peptidase_S1_PA"/>
</dbReference>
<dbReference type="InterPro" id="IPR033116">
    <property type="entry name" value="TRYPSIN_SER"/>
</dbReference>
<keyword evidence="2 11" id="KW-0645">Protease</keyword>
<gene>
    <name evidence="15" type="primary">LOC105303162</name>
</gene>
<dbReference type="Gene3D" id="2.40.10.10">
    <property type="entry name" value="Trypsin-like serine proteases"/>
    <property type="match status" value="2"/>
</dbReference>
<evidence type="ECO:0000256" key="8">
    <source>
        <dbReference type="ARBA" id="ARBA00050838"/>
    </source>
</evidence>
<dbReference type="GeneID" id="105303162"/>
<dbReference type="GO" id="GO:0006508">
    <property type="term" value="P:proteolysis"/>
    <property type="evidence" value="ECO:0007669"/>
    <property type="project" value="UniProtKB-KW"/>
</dbReference>
<keyword evidence="4 11" id="KW-0378">Hydrolase</keyword>
<sequence length="409" mass="44344">MKLALTAVLFSLLAKALRGSPPVLPFNLSSTNAIAINLDSVCGRPQATGRIVSGQDAQPGEWPWQVSLREYEQHVCGGSLITEEWVLTAAHCFDRNQPLSSYFVLLGTISSYPKASESQELLAVAQFITHPSYTEEYGIGDIALVQLASPVSFSDLILPVCLPKPGDPLGHGTWCWVTGWGNIDTNTPLPPPFTLKELELPLIDTQTCDTYYHENSLVPSQEPIILEDMLCAGFETGEKDACGGDSGGPLVCDIGGVWTQAGVVSWGSECGVPMRPGVYTNVSAYTTWILSTIQRGAPARPWSRRKQKGSQVSGRQAMGPWVGVLLLAQLFVRAELEMQGLPDEDLLFPELPSPYILQEVQVGMINTAICNYLYSQPSFRHDIWGDMVCAGNAQGGKDACFVSVPPDPN</sequence>
<dbReference type="InterPro" id="IPR001254">
    <property type="entry name" value="Trypsin_dom"/>
</dbReference>
<dbReference type="OrthoDB" id="93664at2759"/>
<evidence type="ECO:0000256" key="1">
    <source>
        <dbReference type="ARBA" id="ARBA00011881"/>
    </source>
</evidence>
<evidence type="ECO:0000256" key="4">
    <source>
        <dbReference type="ARBA" id="ARBA00022801"/>
    </source>
</evidence>
<dbReference type="Proteomes" id="UP000515202">
    <property type="component" value="Unplaced"/>
</dbReference>
<evidence type="ECO:0000256" key="2">
    <source>
        <dbReference type="ARBA" id="ARBA00022670"/>
    </source>
</evidence>
<dbReference type="InterPro" id="IPR018114">
    <property type="entry name" value="TRYPSIN_HIS"/>
</dbReference>
<keyword evidence="6" id="KW-1015">Disulfide bond</keyword>
<keyword evidence="5 11" id="KW-0720">Serine protease</keyword>
<evidence type="ECO:0000256" key="7">
    <source>
        <dbReference type="ARBA" id="ARBA00023180"/>
    </source>
</evidence>
<proteinExistence type="predicted"/>
<dbReference type="PROSITE" id="PS00135">
    <property type="entry name" value="TRYPSIN_SER"/>
    <property type="match status" value="1"/>
</dbReference>
<dbReference type="PROSITE" id="PS50240">
    <property type="entry name" value="TRYPSIN_DOM"/>
    <property type="match status" value="1"/>
</dbReference>
<dbReference type="RefSeq" id="XP_011374933.1">
    <property type="nucleotide sequence ID" value="XM_011376631.1"/>
</dbReference>
<dbReference type="PRINTS" id="PR00722">
    <property type="entry name" value="CHYMOTRYPSIN"/>
</dbReference>
<dbReference type="AlphaFoldDB" id="A0A6P3RCA1"/>
<evidence type="ECO:0000259" key="13">
    <source>
        <dbReference type="PROSITE" id="PS50240"/>
    </source>
</evidence>
<keyword evidence="14" id="KW-1185">Reference proteome</keyword>
<evidence type="ECO:0000256" key="9">
    <source>
        <dbReference type="ARBA" id="ARBA00054350"/>
    </source>
</evidence>
<dbReference type="InterPro" id="IPR043504">
    <property type="entry name" value="Peptidase_S1_PA_chymotrypsin"/>
</dbReference>
<dbReference type="KEGG" id="pvp:105303162"/>
<comment type="subunit">
    <text evidence="1">Homotetramer.</text>
</comment>
<dbReference type="PANTHER" id="PTHR24253">
    <property type="entry name" value="TRANSMEMBRANE PROTEASE SERINE"/>
    <property type="match status" value="1"/>
</dbReference>
<feature type="signal peptide" evidence="12">
    <location>
        <begin position="1"/>
        <end position="19"/>
    </location>
</feature>
<reference evidence="15" key="1">
    <citation type="submission" date="2025-08" db="UniProtKB">
        <authorList>
            <consortium name="RefSeq"/>
        </authorList>
    </citation>
    <scope>IDENTIFICATION</scope>
    <source>
        <tissue evidence="15">Kidney</tissue>
    </source>
</reference>
<evidence type="ECO:0000313" key="15">
    <source>
        <dbReference type="RefSeq" id="XP_011374933.1"/>
    </source>
</evidence>
<evidence type="ECO:0000256" key="5">
    <source>
        <dbReference type="ARBA" id="ARBA00022825"/>
    </source>
</evidence>
<evidence type="ECO:0000256" key="6">
    <source>
        <dbReference type="ARBA" id="ARBA00023157"/>
    </source>
</evidence>
<dbReference type="SMART" id="SM00020">
    <property type="entry name" value="Tryp_SPc"/>
    <property type="match status" value="1"/>
</dbReference>
<keyword evidence="3 12" id="KW-0732">Signal</keyword>
<accession>A0A6P3RCA1</accession>
<name>A0A6P3RCA1_PTEVA</name>
<evidence type="ECO:0000313" key="14">
    <source>
        <dbReference type="Proteomes" id="UP000515202"/>
    </source>
</evidence>
<comment type="catalytic activity">
    <reaction evidence="8">
        <text>Preferential cleavage: Arg-|-Xaa, Lys-|-Xaa, but with more restricted specificity than trypsin.</text>
        <dbReference type="EC" id="3.4.21.59"/>
    </reaction>
</comment>
<dbReference type="InterPro" id="IPR001314">
    <property type="entry name" value="Peptidase_S1A"/>
</dbReference>
<feature type="domain" description="Peptidase S1" evidence="13">
    <location>
        <begin position="51"/>
        <end position="294"/>
    </location>
</feature>
<evidence type="ECO:0000256" key="10">
    <source>
        <dbReference type="ARBA" id="ARBA00066748"/>
    </source>
</evidence>
<dbReference type="Pfam" id="PF00089">
    <property type="entry name" value="Trypsin"/>
    <property type="match status" value="1"/>
</dbReference>
<keyword evidence="7" id="KW-0325">Glycoprotein</keyword>
<dbReference type="GO" id="GO:0004252">
    <property type="term" value="F:serine-type endopeptidase activity"/>
    <property type="evidence" value="ECO:0007669"/>
    <property type="project" value="UniProtKB-EC"/>
</dbReference>
<dbReference type="FunFam" id="2.40.10.10:FF:000039">
    <property type="entry name" value="Brain-specific serine protease 4"/>
    <property type="match status" value="1"/>
</dbReference>
<evidence type="ECO:0000256" key="3">
    <source>
        <dbReference type="ARBA" id="ARBA00022729"/>
    </source>
</evidence>
<comment type="function">
    <text evidence="9">Tryptase is the major neutral protease present in mast cells and is secreted upon the coupled activation-degranulation response of this cell type.</text>
</comment>
<dbReference type="SUPFAM" id="SSF50494">
    <property type="entry name" value="Trypsin-like serine proteases"/>
    <property type="match status" value="2"/>
</dbReference>